<evidence type="ECO:0000313" key="1">
    <source>
        <dbReference type="EMBL" id="KAJ8683964.1"/>
    </source>
</evidence>
<evidence type="ECO:0000313" key="2">
    <source>
        <dbReference type="Proteomes" id="UP001239111"/>
    </source>
</evidence>
<comment type="caution">
    <text evidence="1">The sequence shown here is derived from an EMBL/GenBank/DDBJ whole genome shotgun (WGS) entry which is preliminary data.</text>
</comment>
<protein>
    <submittedName>
        <fullName evidence="1">Uncharacterized protein</fullName>
    </submittedName>
</protein>
<accession>A0ACC2PK44</accession>
<reference evidence="1" key="1">
    <citation type="submission" date="2023-04" db="EMBL/GenBank/DDBJ databases">
        <title>A chromosome-level genome assembly of the parasitoid wasp Eretmocerus hayati.</title>
        <authorList>
            <person name="Zhong Y."/>
            <person name="Liu S."/>
            <person name="Liu Y."/>
        </authorList>
    </citation>
    <scope>NUCLEOTIDE SEQUENCE</scope>
    <source>
        <strain evidence="1">ZJU_SS_LIU_2023</strain>
    </source>
</reference>
<dbReference type="EMBL" id="CM056741">
    <property type="protein sequence ID" value="KAJ8683964.1"/>
    <property type="molecule type" value="Genomic_DNA"/>
</dbReference>
<name>A0ACC2PK44_9HYME</name>
<keyword evidence="2" id="KW-1185">Reference proteome</keyword>
<organism evidence="1 2">
    <name type="scientific">Eretmocerus hayati</name>
    <dbReference type="NCBI Taxonomy" id="131215"/>
    <lineage>
        <taxon>Eukaryota</taxon>
        <taxon>Metazoa</taxon>
        <taxon>Ecdysozoa</taxon>
        <taxon>Arthropoda</taxon>
        <taxon>Hexapoda</taxon>
        <taxon>Insecta</taxon>
        <taxon>Pterygota</taxon>
        <taxon>Neoptera</taxon>
        <taxon>Endopterygota</taxon>
        <taxon>Hymenoptera</taxon>
        <taxon>Apocrita</taxon>
        <taxon>Proctotrupomorpha</taxon>
        <taxon>Chalcidoidea</taxon>
        <taxon>Aphelinidae</taxon>
        <taxon>Aphelininae</taxon>
        <taxon>Eretmocerus</taxon>
    </lineage>
</organism>
<gene>
    <name evidence="1" type="ORF">QAD02_019756</name>
</gene>
<dbReference type="Proteomes" id="UP001239111">
    <property type="component" value="Chromosome 1"/>
</dbReference>
<proteinExistence type="predicted"/>
<sequence length="412" mass="45542">MSYLKSVGTTFIYIGAFLALITFMPGLPPDVDFEEYSLVYPKKLSGNLGVNQRLNNAEILFQGDMKNSRAFASYNGELYTGIEGGHIVKIVENKVVPLVNIGKECDGLLQKCSTPLGLKFDSKGFLYVSDGLNGIFKIDVKAKKYEKFISSESTVDGKKSLFINSLDVASNGDIYYSVSSTEITIDEAVYITMSNPSGRLIRYNAATKKNEVLLNDLGYPSGVILSENEEFVLVAESLKSQIIKYNIKGSNANKAETFIEGLPGLPDNIYSDNIGGFLVSLVKYADAEHPQLSQTLAPHPFLRRMFARLVTVFRAPIKLLAPHYPDYARVLVPYVKGFESWLQSSSEIVTVLRINHAGKIIDAAYGVDERVSGCSSAFIFNEFLWLGFSSQNYISKVPLKQAFPTLANTSQR</sequence>